<keyword evidence="6 9" id="KW-0067">ATP-binding</keyword>
<evidence type="ECO:0000313" key="11">
    <source>
        <dbReference type="Proteomes" id="UP000006094"/>
    </source>
</evidence>
<evidence type="ECO:0000256" key="8">
    <source>
        <dbReference type="ARBA" id="ARBA00047386"/>
    </source>
</evidence>
<feature type="binding site" evidence="9">
    <location>
        <begin position="13"/>
        <end position="18"/>
    </location>
    <ligand>
        <name>ATP</name>
        <dbReference type="ChEBI" id="CHEBI:30616"/>
    </ligand>
</feature>
<dbReference type="GO" id="GO:0005829">
    <property type="term" value="C:cytosol"/>
    <property type="evidence" value="ECO:0007669"/>
    <property type="project" value="TreeGrafter"/>
</dbReference>
<evidence type="ECO:0000256" key="7">
    <source>
        <dbReference type="ARBA" id="ARBA00022842"/>
    </source>
</evidence>
<dbReference type="RefSeq" id="WP_014968681.1">
    <property type="nucleotide sequence ID" value="NC_018664.1"/>
</dbReference>
<dbReference type="Pfam" id="PF13500">
    <property type="entry name" value="AAA_26"/>
    <property type="match status" value="1"/>
</dbReference>
<feature type="binding site" evidence="9">
    <location>
        <position position="17"/>
    </location>
    <ligand>
        <name>Mg(2+)</name>
        <dbReference type="ChEBI" id="CHEBI:18420"/>
    </ligand>
</feature>
<dbReference type="Gene3D" id="3.40.50.300">
    <property type="entry name" value="P-loop containing nucleotide triphosphate hydrolases"/>
    <property type="match status" value="1"/>
</dbReference>
<feature type="binding site" evidence="9">
    <location>
        <begin position="175"/>
        <end position="176"/>
    </location>
    <ligand>
        <name>ATP</name>
        <dbReference type="ChEBI" id="CHEBI:30616"/>
    </ligand>
</feature>
<dbReference type="HAMAP" id="MF_00336">
    <property type="entry name" value="BioD"/>
    <property type="match status" value="1"/>
</dbReference>
<feature type="active site" evidence="9">
    <location>
        <position position="38"/>
    </location>
</feature>
<comment type="function">
    <text evidence="9">Catalyzes a mechanistically unusual reaction, the ATP-dependent insertion of CO2 between the N7 and N8 nitrogen atoms of 7,8-diaminopelargonic acid (DAPA, also called 7,8-diammoniononanoate) to form a ureido ring.</text>
</comment>
<dbReference type="KEGG" id="cad:Curi_c25520"/>
<evidence type="ECO:0000256" key="1">
    <source>
        <dbReference type="ARBA" id="ARBA00022490"/>
    </source>
</evidence>
<dbReference type="UniPathway" id="UPA00078">
    <property type="reaction ID" value="UER00161"/>
</dbReference>
<dbReference type="GO" id="GO:0005524">
    <property type="term" value="F:ATP binding"/>
    <property type="evidence" value="ECO:0007669"/>
    <property type="project" value="UniProtKB-UniRule"/>
</dbReference>
<dbReference type="AlphaFoldDB" id="K0B2Z7"/>
<accession>K0B2Z7</accession>
<dbReference type="Proteomes" id="UP000006094">
    <property type="component" value="Chromosome"/>
</dbReference>
<comment type="subunit">
    <text evidence="9">Homodimer.</text>
</comment>
<dbReference type="PANTHER" id="PTHR43210:SF2">
    <property type="entry name" value="ATP-DEPENDENT DETHIOBIOTIN SYNTHETASE BIOD 2"/>
    <property type="match status" value="1"/>
</dbReference>
<dbReference type="CDD" id="cd03109">
    <property type="entry name" value="DTBS"/>
    <property type="match status" value="1"/>
</dbReference>
<dbReference type="PIRSF" id="PIRSF006755">
    <property type="entry name" value="DTB_synth"/>
    <property type="match status" value="1"/>
</dbReference>
<protein>
    <recommendedName>
        <fullName evidence="9">ATP-dependent dethiobiotin synthetase BioD</fullName>
        <ecNumber evidence="9">6.3.3.3</ecNumber>
    </recommendedName>
    <alternativeName>
        <fullName evidence="9">DTB synthetase</fullName>
        <shortName evidence="9">DTBS</shortName>
    </alternativeName>
    <alternativeName>
        <fullName evidence="9">Dethiobiotin synthase</fullName>
    </alternativeName>
</protein>
<evidence type="ECO:0000256" key="5">
    <source>
        <dbReference type="ARBA" id="ARBA00022756"/>
    </source>
</evidence>
<reference evidence="10 11" key="1">
    <citation type="journal article" date="2012" name="PLoS ONE">
        <title>The purine-utilizing bacterium Clostridium acidurici 9a: a genome-guided metabolic reconsideration.</title>
        <authorList>
            <person name="Hartwich K."/>
            <person name="Poehlein A."/>
            <person name="Daniel R."/>
        </authorList>
    </citation>
    <scope>NUCLEOTIDE SEQUENCE [LARGE SCALE GENOMIC DNA]</scope>
    <source>
        <strain evidence="11">ATCC 7906 / DSM 604 / BCRC 14475 / CIP 104303 / KCTC 5404 / NCIMB 10678 / 9a</strain>
    </source>
</reference>
<keyword evidence="5 9" id="KW-0093">Biotin biosynthesis</keyword>
<name>K0B2Z7_GOTA9</name>
<dbReference type="HOGENOM" id="CLU_072551_3_0_9"/>
<dbReference type="STRING" id="1128398.Curi_c25520"/>
<keyword evidence="1 9" id="KW-0963">Cytoplasm</keyword>
<comment type="similarity">
    <text evidence="9">Belongs to the dethiobiotin synthetase family.</text>
</comment>
<evidence type="ECO:0000256" key="4">
    <source>
        <dbReference type="ARBA" id="ARBA00022741"/>
    </source>
</evidence>
<evidence type="ECO:0000256" key="2">
    <source>
        <dbReference type="ARBA" id="ARBA00022598"/>
    </source>
</evidence>
<dbReference type="GO" id="GO:0004141">
    <property type="term" value="F:dethiobiotin synthase activity"/>
    <property type="evidence" value="ECO:0007669"/>
    <property type="project" value="UniProtKB-UniRule"/>
</dbReference>
<evidence type="ECO:0000256" key="3">
    <source>
        <dbReference type="ARBA" id="ARBA00022723"/>
    </source>
</evidence>
<organism evidence="10 11">
    <name type="scientific">Gottschalkia acidurici (strain ATCC 7906 / DSM 604 / BCRC 14475 / CIP 104303 / KCTC 5404 / NCIMB 10678 / 9a)</name>
    <name type="common">Clostridium acidurici</name>
    <dbReference type="NCBI Taxonomy" id="1128398"/>
    <lineage>
        <taxon>Bacteria</taxon>
        <taxon>Bacillati</taxon>
        <taxon>Bacillota</taxon>
        <taxon>Tissierellia</taxon>
        <taxon>Tissierellales</taxon>
        <taxon>Gottschalkiaceae</taxon>
        <taxon>Gottschalkia</taxon>
    </lineage>
</organism>
<dbReference type="PANTHER" id="PTHR43210">
    <property type="entry name" value="DETHIOBIOTIN SYNTHETASE"/>
    <property type="match status" value="1"/>
</dbReference>
<sequence>MAKSIFIVGTGTNIGKTFVSGGIMHILNKHGINVGYLKPVQSGVYNGEDSSISDVDFIKEISTIKQDKKDMNAYSFKKPLSPHLAAKMENVLVDKSRIIKQYKKLENQYDYIVIEGAGGTIVPLTPSYYIYDLIKDMNTSVMVVANAGVGTINHTCLTIDFLKRQGIIVNGIIINKYTGQFYEDDNIKTIEDISRVEVKGVINKLDKKNMKFNDENLKVKIREIYEKSLSIDKVLSIF</sequence>
<dbReference type="GO" id="GO:0000287">
    <property type="term" value="F:magnesium ion binding"/>
    <property type="evidence" value="ECO:0007669"/>
    <property type="project" value="UniProtKB-UniRule"/>
</dbReference>
<keyword evidence="4 9" id="KW-0547">Nucleotide-binding</keyword>
<feature type="binding site" evidence="9">
    <location>
        <begin position="115"/>
        <end position="118"/>
    </location>
    <ligand>
        <name>ATP</name>
        <dbReference type="ChEBI" id="CHEBI:30616"/>
    </ligand>
</feature>
<comment type="subcellular location">
    <subcellularLocation>
        <location evidence="9">Cytoplasm</location>
    </subcellularLocation>
</comment>
<evidence type="ECO:0000313" key="10">
    <source>
        <dbReference type="EMBL" id="AFS79547.1"/>
    </source>
</evidence>
<dbReference type="InterPro" id="IPR004472">
    <property type="entry name" value="DTB_synth_BioD"/>
</dbReference>
<feature type="binding site" evidence="9">
    <location>
        <position position="54"/>
    </location>
    <ligand>
        <name>Mg(2+)</name>
        <dbReference type="ChEBI" id="CHEBI:18420"/>
    </ligand>
</feature>
<keyword evidence="2 9" id="KW-0436">Ligase</keyword>
<dbReference type="OrthoDB" id="9802097at2"/>
<evidence type="ECO:0000256" key="9">
    <source>
        <dbReference type="HAMAP-Rule" id="MF_00336"/>
    </source>
</evidence>
<keyword evidence="3 9" id="KW-0479">Metal-binding</keyword>
<comment type="caution">
    <text evidence="9">Lacks conserved residue(s) required for the propagation of feature annotation.</text>
</comment>
<keyword evidence="11" id="KW-1185">Reference proteome</keyword>
<dbReference type="EC" id="6.3.3.3" evidence="9"/>
<proteinExistence type="inferred from homology"/>
<comment type="catalytic activity">
    <reaction evidence="8">
        <text>(7R,8S)-8-amino-7-(carboxyamino)nonanoate + ATP = (4R,5S)-dethiobiotin + ADP + phosphate + H(+)</text>
        <dbReference type="Rhea" id="RHEA:63684"/>
        <dbReference type="ChEBI" id="CHEBI:15378"/>
        <dbReference type="ChEBI" id="CHEBI:30616"/>
        <dbReference type="ChEBI" id="CHEBI:43474"/>
        <dbReference type="ChEBI" id="CHEBI:149470"/>
        <dbReference type="ChEBI" id="CHEBI:149473"/>
        <dbReference type="ChEBI" id="CHEBI:456216"/>
    </reaction>
</comment>
<evidence type="ECO:0000256" key="6">
    <source>
        <dbReference type="ARBA" id="ARBA00022840"/>
    </source>
</evidence>
<dbReference type="SUPFAM" id="SSF52540">
    <property type="entry name" value="P-loop containing nucleoside triphosphate hydrolases"/>
    <property type="match status" value="1"/>
</dbReference>
<feature type="binding site" evidence="9">
    <location>
        <position position="203"/>
    </location>
    <ligand>
        <name>ATP</name>
        <dbReference type="ChEBI" id="CHEBI:30616"/>
    </ligand>
</feature>
<feature type="binding site" evidence="9">
    <location>
        <position position="54"/>
    </location>
    <ligand>
        <name>ATP</name>
        <dbReference type="ChEBI" id="CHEBI:30616"/>
    </ligand>
</feature>
<dbReference type="NCBIfam" id="TIGR00347">
    <property type="entry name" value="bioD"/>
    <property type="match status" value="1"/>
</dbReference>
<feature type="binding site" evidence="9">
    <location>
        <position position="42"/>
    </location>
    <ligand>
        <name>substrate</name>
    </ligand>
</feature>
<dbReference type="InterPro" id="IPR027417">
    <property type="entry name" value="P-loop_NTPase"/>
</dbReference>
<gene>
    <name evidence="9 10" type="primary">bioD</name>
    <name evidence="10" type="ordered locus">Curi_c25520</name>
</gene>
<comment type="catalytic activity">
    <reaction evidence="9">
        <text>(7R,8S)-7,8-diammoniononanoate + CO2 + ATP = (4R,5S)-dethiobiotin + ADP + phosphate + 3 H(+)</text>
        <dbReference type="Rhea" id="RHEA:15805"/>
        <dbReference type="ChEBI" id="CHEBI:15378"/>
        <dbReference type="ChEBI" id="CHEBI:16526"/>
        <dbReference type="ChEBI" id="CHEBI:30616"/>
        <dbReference type="ChEBI" id="CHEBI:43474"/>
        <dbReference type="ChEBI" id="CHEBI:149469"/>
        <dbReference type="ChEBI" id="CHEBI:149473"/>
        <dbReference type="ChEBI" id="CHEBI:456216"/>
        <dbReference type="EC" id="6.3.3.3"/>
    </reaction>
</comment>
<keyword evidence="7 9" id="KW-0460">Magnesium</keyword>
<comment type="cofactor">
    <cofactor evidence="9">
        <name>Mg(2+)</name>
        <dbReference type="ChEBI" id="CHEBI:18420"/>
    </cofactor>
</comment>
<dbReference type="GO" id="GO:0009102">
    <property type="term" value="P:biotin biosynthetic process"/>
    <property type="evidence" value="ECO:0007669"/>
    <property type="project" value="UniProtKB-UniRule"/>
</dbReference>
<comment type="pathway">
    <text evidence="9">Cofactor biosynthesis; biotin biosynthesis; biotin from 7,8-diaminononanoate: step 1/2.</text>
</comment>
<dbReference type="EMBL" id="CP003326">
    <property type="protein sequence ID" value="AFS79547.1"/>
    <property type="molecule type" value="Genomic_DNA"/>
</dbReference>
<dbReference type="eggNOG" id="COG0132">
    <property type="taxonomic scope" value="Bacteria"/>
</dbReference>
<feature type="binding site" evidence="9">
    <location>
        <position position="115"/>
    </location>
    <ligand>
        <name>Mg(2+)</name>
        <dbReference type="ChEBI" id="CHEBI:18420"/>
    </ligand>
</feature>